<name>A0ABV2E2E1_9GAMM</name>
<accession>A0ABV2E2E1</accession>
<dbReference type="RefSeq" id="WP_354467628.1">
    <property type="nucleotide sequence ID" value="NZ_JBEWWF010000005.1"/>
</dbReference>
<evidence type="ECO:0000313" key="2">
    <source>
        <dbReference type="Proteomes" id="UP001548992"/>
    </source>
</evidence>
<comment type="caution">
    <text evidence="1">The sequence shown here is derived from an EMBL/GenBank/DDBJ whole genome shotgun (WGS) entry which is preliminary data.</text>
</comment>
<dbReference type="EMBL" id="JBEWWF010000005">
    <property type="protein sequence ID" value="MET3077449.1"/>
    <property type="molecule type" value="Genomic_DNA"/>
</dbReference>
<proteinExistence type="predicted"/>
<dbReference type="Proteomes" id="UP001548992">
    <property type="component" value="Unassembled WGS sequence"/>
</dbReference>
<reference evidence="1 2" key="1">
    <citation type="submission" date="2024-07" db="EMBL/GenBank/DDBJ databases">
        <title>Isolation, whole-genome sequencing, and annotation of five antibiotic-resistant bacteria from environmental samples.</title>
        <authorList>
            <person name="Bedore T."/>
            <person name="Hudson A.O."/>
            <person name="Kumar G."/>
        </authorList>
    </citation>
    <scope>NUCLEOTIDE SEQUENCE [LARGE SCALE GENOMIC DNA]</scope>
    <source>
        <strain evidence="1 2">RIT844</strain>
    </source>
</reference>
<keyword evidence="2" id="KW-1185">Reference proteome</keyword>
<evidence type="ECO:0000313" key="1">
    <source>
        <dbReference type="EMBL" id="MET3077449.1"/>
    </source>
</evidence>
<sequence length="175" mass="20918">MQRKKDAENYHEVIIKLSLNDNLEDWHRHIKKEEIKKEEVKKLYDSAIKLWIERKILDGSLLLHPDIRDELIEKDYQPSSIHKKMIWASILASYEGSDSKEYFRRVKIKIIKKHGNTWWFDIYNRIKPAYAAKQRLMKMYNSTGAGFKHAVSNSTFLNHSYISARDDILRMIPRN</sequence>
<protein>
    <submittedName>
        <fullName evidence="1">Uncharacterized protein</fullName>
    </submittedName>
</protein>
<gene>
    <name evidence="1" type="ORF">ABXV16_16970</name>
</gene>
<organism evidence="1 2">
    <name type="scientific">Pantoea leporis</name>
    <dbReference type="NCBI Taxonomy" id="2933780"/>
    <lineage>
        <taxon>Bacteria</taxon>
        <taxon>Pseudomonadati</taxon>
        <taxon>Pseudomonadota</taxon>
        <taxon>Gammaproteobacteria</taxon>
        <taxon>Enterobacterales</taxon>
        <taxon>Erwiniaceae</taxon>
        <taxon>Pantoea</taxon>
    </lineage>
</organism>